<dbReference type="GO" id="GO:0008353">
    <property type="term" value="F:RNA polymerase II CTD heptapeptide repeat kinase activity"/>
    <property type="evidence" value="ECO:0007669"/>
    <property type="project" value="UniProtKB-EC"/>
</dbReference>
<comment type="caution">
    <text evidence="8">The sequence shown here is derived from an EMBL/GenBank/DDBJ whole genome shotgun (WGS) entry which is preliminary data.</text>
</comment>
<keyword evidence="9" id="KW-1185">Reference proteome</keyword>
<accession>A0AAV9AMR9</accession>
<evidence type="ECO:0000313" key="9">
    <source>
        <dbReference type="Proteomes" id="UP001179952"/>
    </source>
</evidence>
<dbReference type="PANTHER" id="PTHR24056">
    <property type="entry name" value="CELL DIVISION PROTEIN KINASE"/>
    <property type="match status" value="1"/>
</dbReference>
<evidence type="ECO:0000256" key="1">
    <source>
        <dbReference type="ARBA" id="ARBA00022527"/>
    </source>
</evidence>
<comment type="catalytic activity">
    <reaction evidence="6">
        <text>[DNA-directed RNA polymerase] + ATP = phospho-[DNA-directed RNA polymerase] + ADP + H(+)</text>
        <dbReference type="Rhea" id="RHEA:10216"/>
        <dbReference type="Rhea" id="RHEA-COMP:11321"/>
        <dbReference type="Rhea" id="RHEA-COMP:11322"/>
        <dbReference type="ChEBI" id="CHEBI:15378"/>
        <dbReference type="ChEBI" id="CHEBI:30616"/>
        <dbReference type="ChEBI" id="CHEBI:43176"/>
        <dbReference type="ChEBI" id="CHEBI:68546"/>
        <dbReference type="ChEBI" id="CHEBI:456216"/>
        <dbReference type="EC" id="2.7.11.23"/>
    </reaction>
</comment>
<dbReference type="GO" id="GO:0000307">
    <property type="term" value="C:cyclin-dependent protein kinase holoenzyme complex"/>
    <property type="evidence" value="ECO:0007669"/>
    <property type="project" value="TreeGrafter"/>
</dbReference>
<dbReference type="SUPFAM" id="SSF56112">
    <property type="entry name" value="Protein kinase-like (PK-like)"/>
    <property type="match status" value="1"/>
</dbReference>
<keyword evidence="4 8" id="KW-0418">Kinase</keyword>
<dbReference type="GO" id="GO:0004693">
    <property type="term" value="F:cyclin-dependent protein serine/threonine kinase activity"/>
    <property type="evidence" value="ECO:0007669"/>
    <property type="project" value="TreeGrafter"/>
</dbReference>
<dbReference type="FunFam" id="1.10.510.10:FF:000624">
    <property type="entry name" value="Mitogen-activated protein kinase"/>
    <property type="match status" value="1"/>
</dbReference>
<dbReference type="GO" id="GO:0005524">
    <property type="term" value="F:ATP binding"/>
    <property type="evidence" value="ECO:0007669"/>
    <property type="project" value="UniProtKB-KW"/>
</dbReference>
<dbReference type="GO" id="GO:0005634">
    <property type="term" value="C:nucleus"/>
    <property type="evidence" value="ECO:0007669"/>
    <property type="project" value="TreeGrafter"/>
</dbReference>
<dbReference type="EMBL" id="JAUJYN010000008">
    <property type="protein sequence ID" value="KAK1265471.1"/>
    <property type="molecule type" value="Genomic_DNA"/>
</dbReference>
<dbReference type="Gene3D" id="1.10.510.10">
    <property type="entry name" value="Transferase(Phosphotransferase) domain 1"/>
    <property type="match status" value="1"/>
</dbReference>
<dbReference type="Gene3D" id="3.30.200.20">
    <property type="entry name" value="Phosphorylase Kinase, domain 1"/>
    <property type="match status" value="1"/>
</dbReference>
<dbReference type="PANTHER" id="PTHR24056:SF254">
    <property type="entry name" value="CYCLIN-DEPENDENT KINASE 2"/>
    <property type="match status" value="1"/>
</dbReference>
<dbReference type="Proteomes" id="UP001179952">
    <property type="component" value="Unassembled WGS sequence"/>
</dbReference>
<keyword evidence="2" id="KW-0808">Transferase</keyword>
<evidence type="ECO:0000256" key="6">
    <source>
        <dbReference type="ARBA" id="ARBA00049280"/>
    </source>
</evidence>
<evidence type="ECO:0000256" key="4">
    <source>
        <dbReference type="ARBA" id="ARBA00022777"/>
    </source>
</evidence>
<reference evidence="8" key="1">
    <citation type="journal article" date="2023" name="Nat. Commun.">
        <title>Diploid and tetraploid genomes of Acorus and the evolution of monocots.</title>
        <authorList>
            <person name="Ma L."/>
            <person name="Liu K.W."/>
            <person name="Li Z."/>
            <person name="Hsiao Y.Y."/>
            <person name="Qi Y."/>
            <person name="Fu T."/>
            <person name="Tang G.D."/>
            <person name="Zhang D."/>
            <person name="Sun W.H."/>
            <person name="Liu D.K."/>
            <person name="Li Y."/>
            <person name="Chen G.Z."/>
            <person name="Liu X.D."/>
            <person name="Liao X.Y."/>
            <person name="Jiang Y.T."/>
            <person name="Yu X."/>
            <person name="Hao Y."/>
            <person name="Huang J."/>
            <person name="Zhao X.W."/>
            <person name="Ke S."/>
            <person name="Chen Y.Y."/>
            <person name="Wu W.L."/>
            <person name="Hsu J.L."/>
            <person name="Lin Y.F."/>
            <person name="Huang M.D."/>
            <person name="Li C.Y."/>
            <person name="Huang L."/>
            <person name="Wang Z.W."/>
            <person name="Zhao X."/>
            <person name="Zhong W.Y."/>
            <person name="Peng D.H."/>
            <person name="Ahmad S."/>
            <person name="Lan S."/>
            <person name="Zhang J.S."/>
            <person name="Tsai W.C."/>
            <person name="Van de Peer Y."/>
            <person name="Liu Z.J."/>
        </authorList>
    </citation>
    <scope>NUCLEOTIDE SEQUENCE</scope>
    <source>
        <strain evidence="8">SCP</strain>
    </source>
</reference>
<feature type="domain" description="Protein kinase" evidence="7">
    <location>
        <begin position="4"/>
        <end position="290"/>
    </location>
</feature>
<dbReference type="InterPro" id="IPR000719">
    <property type="entry name" value="Prot_kinase_dom"/>
</dbReference>
<evidence type="ECO:0000256" key="5">
    <source>
        <dbReference type="ARBA" id="ARBA00022840"/>
    </source>
</evidence>
<dbReference type="AlphaFoldDB" id="A0AAV9AMR9"/>
<evidence type="ECO:0000313" key="8">
    <source>
        <dbReference type="EMBL" id="KAK1265471.1"/>
    </source>
</evidence>
<organism evidence="8 9">
    <name type="scientific">Acorus gramineus</name>
    <name type="common">Dwarf sweet flag</name>
    <dbReference type="NCBI Taxonomy" id="55184"/>
    <lineage>
        <taxon>Eukaryota</taxon>
        <taxon>Viridiplantae</taxon>
        <taxon>Streptophyta</taxon>
        <taxon>Embryophyta</taxon>
        <taxon>Tracheophyta</taxon>
        <taxon>Spermatophyta</taxon>
        <taxon>Magnoliopsida</taxon>
        <taxon>Liliopsida</taxon>
        <taxon>Acoraceae</taxon>
        <taxon>Acorus</taxon>
    </lineage>
</organism>
<keyword evidence="5" id="KW-0067">ATP-binding</keyword>
<evidence type="ECO:0000256" key="2">
    <source>
        <dbReference type="ARBA" id="ARBA00022679"/>
    </source>
</evidence>
<reference evidence="8" key="2">
    <citation type="submission" date="2023-06" db="EMBL/GenBank/DDBJ databases">
        <authorList>
            <person name="Ma L."/>
            <person name="Liu K.-W."/>
            <person name="Li Z."/>
            <person name="Hsiao Y.-Y."/>
            <person name="Qi Y."/>
            <person name="Fu T."/>
            <person name="Tang G."/>
            <person name="Zhang D."/>
            <person name="Sun W.-H."/>
            <person name="Liu D.-K."/>
            <person name="Li Y."/>
            <person name="Chen G.-Z."/>
            <person name="Liu X.-D."/>
            <person name="Liao X.-Y."/>
            <person name="Jiang Y.-T."/>
            <person name="Yu X."/>
            <person name="Hao Y."/>
            <person name="Huang J."/>
            <person name="Zhao X.-W."/>
            <person name="Ke S."/>
            <person name="Chen Y.-Y."/>
            <person name="Wu W.-L."/>
            <person name="Hsu J.-L."/>
            <person name="Lin Y.-F."/>
            <person name="Huang M.-D."/>
            <person name="Li C.-Y."/>
            <person name="Huang L."/>
            <person name="Wang Z.-W."/>
            <person name="Zhao X."/>
            <person name="Zhong W.-Y."/>
            <person name="Peng D.-H."/>
            <person name="Ahmad S."/>
            <person name="Lan S."/>
            <person name="Zhang J.-S."/>
            <person name="Tsai W.-C."/>
            <person name="Van De Peer Y."/>
            <person name="Liu Z.-J."/>
        </authorList>
    </citation>
    <scope>NUCLEOTIDE SEQUENCE</scope>
    <source>
        <strain evidence="8">SCP</strain>
        <tissue evidence="8">Leaves</tissue>
    </source>
</reference>
<gene>
    <name evidence="8" type="ORF">QJS04_geneDACA016945</name>
</gene>
<keyword evidence="1" id="KW-0723">Serine/threonine-protein kinase</keyword>
<proteinExistence type="predicted"/>
<dbReference type="InterPro" id="IPR011009">
    <property type="entry name" value="Kinase-like_dom_sf"/>
</dbReference>
<dbReference type="PROSITE" id="PS50011">
    <property type="entry name" value="PROTEIN_KINASE_DOM"/>
    <property type="match status" value="1"/>
</dbReference>
<dbReference type="InterPro" id="IPR050108">
    <property type="entry name" value="CDK"/>
</dbReference>
<sequence length="298" mass="34912">MHEFEKLQKLEVAAYGKVYKARHKSTGQMVIIKKYNLGIDNEGIPDCFTEEANLLKDLSNSFYVFRYICLLYWYKNEKPSLYMMFEYLDMDLKKFIDSNPIPLQPNLIQSFMYQLCKGVAHWHKFVMFHRDLNPQNLLVDTEKRILKIADLGLGTPFPDIFDNVSYEFYSLCYRSPELLLGARNYKSEINMWSVGCIFAEMILGSTLFPGDSQYDMLLHIFRLLGTPSEEQLPGLHTFSAWHDYPKWKPQYLTFAFPCLNTVGLDLLSKMLDYNPEKRISAEAALNHPYFDSLDKSRF</sequence>
<dbReference type="GO" id="GO:0030332">
    <property type="term" value="F:cyclin binding"/>
    <property type="evidence" value="ECO:0007669"/>
    <property type="project" value="TreeGrafter"/>
</dbReference>
<dbReference type="GO" id="GO:0005737">
    <property type="term" value="C:cytoplasm"/>
    <property type="evidence" value="ECO:0007669"/>
    <property type="project" value="TreeGrafter"/>
</dbReference>
<name>A0AAV9AMR9_ACOGR</name>
<dbReference type="GO" id="GO:0000082">
    <property type="term" value="P:G1/S transition of mitotic cell cycle"/>
    <property type="evidence" value="ECO:0007669"/>
    <property type="project" value="TreeGrafter"/>
</dbReference>
<evidence type="ECO:0000256" key="3">
    <source>
        <dbReference type="ARBA" id="ARBA00022741"/>
    </source>
</evidence>
<dbReference type="GO" id="GO:0010389">
    <property type="term" value="P:regulation of G2/M transition of mitotic cell cycle"/>
    <property type="evidence" value="ECO:0007669"/>
    <property type="project" value="TreeGrafter"/>
</dbReference>
<evidence type="ECO:0000259" key="7">
    <source>
        <dbReference type="PROSITE" id="PS50011"/>
    </source>
</evidence>
<dbReference type="GO" id="GO:0007165">
    <property type="term" value="P:signal transduction"/>
    <property type="evidence" value="ECO:0007669"/>
    <property type="project" value="TreeGrafter"/>
</dbReference>
<keyword evidence="3" id="KW-0547">Nucleotide-binding</keyword>
<dbReference type="Pfam" id="PF00069">
    <property type="entry name" value="Pkinase"/>
    <property type="match status" value="1"/>
</dbReference>
<protein>
    <submittedName>
        <fullName evidence="8">Cyclin-dependent kinase B1-1</fullName>
    </submittedName>
</protein>